<feature type="non-terminal residue" evidence="1">
    <location>
        <position position="1"/>
    </location>
</feature>
<dbReference type="EMBL" id="AUZY01005705">
    <property type="protein sequence ID" value="EQD57618.1"/>
    <property type="molecule type" value="Genomic_DNA"/>
</dbReference>
<proteinExistence type="predicted"/>
<gene>
    <name evidence="1" type="ORF">B1B_08702</name>
</gene>
<feature type="non-terminal residue" evidence="1">
    <location>
        <position position="105"/>
    </location>
</feature>
<sequence length="105" mass="10848">AQFGFSLLLLVGAGLFAATLYNLKNINTGFATSHILTFAVDPGMAGYAQANIPAVYDRLLESLAAQPGVRSASANTMPLLGHSSSSANITVEGYTPKGGENMNAE</sequence>
<name>T1AME0_9ZZZZ</name>
<protein>
    <submittedName>
        <fullName evidence="1">Secreted protein</fullName>
    </submittedName>
</protein>
<reference evidence="1" key="1">
    <citation type="submission" date="2013-08" db="EMBL/GenBank/DDBJ databases">
        <authorList>
            <person name="Mendez C."/>
            <person name="Richter M."/>
            <person name="Ferrer M."/>
            <person name="Sanchez J."/>
        </authorList>
    </citation>
    <scope>NUCLEOTIDE SEQUENCE</scope>
</reference>
<reference evidence="1" key="2">
    <citation type="journal article" date="2014" name="ISME J.">
        <title>Microbial stratification in low pH oxic and suboxic macroscopic growths along an acid mine drainage.</title>
        <authorList>
            <person name="Mendez-Garcia C."/>
            <person name="Mesa V."/>
            <person name="Sprenger R.R."/>
            <person name="Richter M."/>
            <person name="Diez M.S."/>
            <person name="Solano J."/>
            <person name="Bargiela R."/>
            <person name="Golyshina O.V."/>
            <person name="Manteca A."/>
            <person name="Ramos J.L."/>
            <person name="Gallego J.R."/>
            <person name="Llorente I."/>
            <person name="Martins Dos Santos V.A."/>
            <person name="Jensen O.N."/>
            <person name="Pelaez A.I."/>
            <person name="Sanchez J."/>
            <person name="Ferrer M."/>
        </authorList>
    </citation>
    <scope>NUCLEOTIDE SEQUENCE</scope>
</reference>
<evidence type="ECO:0000313" key="1">
    <source>
        <dbReference type="EMBL" id="EQD57618.1"/>
    </source>
</evidence>
<comment type="caution">
    <text evidence="1">The sequence shown here is derived from an EMBL/GenBank/DDBJ whole genome shotgun (WGS) entry which is preliminary data.</text>
</comment>
<organism evidence="1">
    <name type="scientific">mine drainage metagenome</name>
    <dbReference type="NCBI Taxonomy" id="410659"/>
    <lineage>
        <taxon>unclassified sequences</taxon>
        <taxon>metagenomes</taxon>
        <taxon>ecological metagenomes</taxon>
    </lineage>
</organism>
<accession>T1AME0</accession>
<dbReference type="AlphaFoldDB" id="T1AME0"/>